<sequence>MAESTGTLWAIIIYSDDDTIPLQLSSRASKRKFVAGYCSSGEKLTGDKYHLETETWGVRLRSFHRSSNKKMYANKHSVAFHDMVEGIHQLHSQESDHRGRKVECSVFSNRLPLMPSIGRNR</sequence>
<dbReference type="EMBL" id="JAACFV010000148">
    <property type="protein sequence ID" value="KAF7504134.1"/>
    <property type="molecule type" value="Genomic_DNA"/>
</dbReference>
<comment type="caution">
    <text evidence="1">The sequence shown here is derived from an EMBL/GenBank/DDBJ whole genome shotgun (WGS) entry which is preliminary data.</text>
</comment>
<reference evidence="1" key="1">
    <citation type="submission" date="2020-02" db="EMBL/GenBank/DDBJ databases">
        <authorList>
            <person name="Palmer J.M."/>
        </authorList>
    </citation>
    <scope>NUCLEOTIDE SEQUENCE</scope>
    <source>
        <strain evidence="1">EPUS1.4</strain>
        <tissue evidence="1">Thallus</tissue>
    </source>
</reference>
<proteinExistence type="predicted"/>
<dbReference type="AlphaFoldDB" id="A0A8H7A9Y1"/>
<evidence type="ECO:0000313" key="2">
    <source>
        <dbReference type="Proteomes" id="UP000606974"/>
    </source>
</evidence>
<dbReference type="Proteomes" id="UP000606974">
    <property type="component" value="Unassembled WGS sequence"/>
</dbReference>
<gene>
    <name evidence="1" type="ORF">GJ744_002652</name>
</gene>
<organism evidence="1 2">
    <name type="scientific">Endocarpon pusillum</name>
    <dbReference type="NCBI Taxonomy" id="364733"/>
    <lineage>
        <taxon>Eukaryota</taxon>
        <taxon>Fungi</taxon>
        <taxon>Dikarya</taxon>
        <taxon>Ascomycota</taxon>
        <taxon>Pezizomycotina</taxon>
        <taxon>Eurotiomycetes</taxon>
        <taxon>Chaetothyriomycetidae</taxon>
        <taxon>Verrucariales</taxon>
        <taxon>Verrucariaceae</taxon>
        <taxon>Endocarpon</taxon>
    </lineage>
</organism>
<protein>
    <submittedName>
        <fullName evidence="1">Uncharacterized protein</fullName>
    </submittedName>
</protein>
<keyword evidence="2" id="KW-1185">Reference proteome</keyword>
<accession>A0A8H7A9Y1</accession>
<evidence type="ECO:0000313" key="1">
    <source>
        <dbReference type="EMBL" id="KAF7504134.1"/>
    </source>
</evidence>
<name>A0A8H7A9Y1_9EURO</name>